<evidence type="ECO:0008006" key="3">
    <source>
        <dbReference type="Google" id="ProtNLM"/>
    </source>
</evidence>
<keyword evidence="2" id="KW-1185">Reference proteome</keyword>
<proteinExistence type="predicted"/>
<dbReference type="Pfam" id="PF07610">
    <property type="entry name" value="DUF1573"/>
    <property type="match status" value="1"/>
</dbReference>
<dbReference type="PROSITE" id="PS51257">
    <property type="entry name" value="PROKAR_LIPOPROTEIN"/>
    <property type="match status" value="1"/>
</dbReference>
<reference evidence="1 2" key="1">
    <citation type="submission" date="2018-05" db="EMBL/GenBank/DDBJ databases">
        <title>Marinilabilia rubrum sp. nov., isolated from saltern sediment.</title>
        <authorList>
            <person name="Zhang R."/>
        </authorList>
    </citation>
    <scope>NUCLEOTIDE SEQUENCE [LARGE SCALE GENOMIC DNA]</scope>
    <source>
        <strain evidence="1 2">WTE16</strain>
    </source>
</reference>
<dbReference type="InterPro" id="IPR013783">
    <property type="entry name" value="Ig-like_fold"/>
</dbReference>
<dbReference type="AlphaFoldDB" id="A0A2U2B7I2"/>
<dbReference type="PANTHER" id="PTHR37833:SF1">
    <property type="entry name" value="SIGNAL PEPTIDE PROTEIN"/>
    <property type="match status" value="1"/>
</dbReference>
<sequence>MEMKTKYFFFFILLVILIISGCTNKKIKECFLTNIQNQCSFSLSGNISLLDINANQLFINDLTLKNTTLALRIPPNAPIATWQTEIDFIKSQAIDESEVLLIFSEKNLTDLKLKYNKNNYNFFAVNLYDYEYVFPENLENYKQPYYFTISQNHTCNNVFFPHSKLFNYREIYIDHIKRTSLFQNHIKQSEFERLFQSRRIDIGEINYKDSKQIRLTFENTIDKTITIESIKSNCGCIVTSLSKRTIMPKETFSIIVTYTALDFAQFYKHFYLNIKDKDSPVRFTICGVVIE</sequence>
<dbReference type="Gene3D" id="2.60.40.10">
    <property type="entry name" value="Immunoglobulins"/>
    <property type="match status" value="1"/>
</dbReference>
<evidence type="ECO:0000313" key="2">
    <source>
        <dbReference type="Proteomes" id="UP000244956"/>
    </source>
</evidence>
<accession>A0A2U2B7I2</accession>
<protein>
    <recommendedName>
        <fullName evidence="3">DUF1573 domain-containing protein</fullName>
    </recommendedName>
</protein>
<name>A0A2U2B7I2_9BACT</name>
<organism evidence="1 2">
    <name type="scientific">Marinilabilia rubra</name>
    <dbReference type="NCBI Taxonomy" id="2162893"/>
    <lineage>
        <taxon>Bacteria</taxon>
        <taxon>Pseudomonadati</taxon>
        <taxon>Bacteroidota</taxon>
        <taxon>Bacteroidia</taxon>
        <taxon>Marinilabiliales</taxon>
        <taxon>Marinilabiliaceae</taxon>
        <taxon>Marinilabilia</taxon>
    </lineage>
</organism>
<dbReference type="EMBL" id="QEWP01000009">
    <property type="protein sequence ID" value="PWD99015.1"/>
    <property type="molecule type" value="Genomic_DNA"/>
</dbReference>
<dbReference type="Proteomes" id="UP000244956">
    <property type="component" value="Unassembled WGS sequence"/>
</dbReference>
<gene>
    <name evidence="1" type="ORF">DDZ16_12175</name>
</gene>
<evidence type="ECO:0000313" key="1">
    <source>
        <dbReference type="EMBL" id="PWD99015.1"/>
    </source>
</evidence>
<dbReference type="PANTHER" id="PTHR37833">
    <property type="entry name" value="LIPOPROTEIN-RELATED"/>
    <property type="match status" value="1"/>
</dbReference>
<comment type="caution">
    <text evidence="1">The sequence shown here is derived from an EMBL/GenBank/DDBJ whole genome shotgun (WGS) entry which is preliminary data.</text>
</comment>
<dbReference type="InterPro" id="IPR011467">
    <property type="entry name" value="DUF1573"/>
</dbReference>